<name>A0AAD8HXJ0_9APIA</name>
<organism evidence="1 2">
    <name type="scientific">Heracleum sosnowskyi</name>
    <dbReference type="NCBI Taxonomy" id="360622"/>
    <lineage>
        <taxon>Eukaryota</taxon>
        <taxon>Viridiplantae</taxon>
        <taxon>Streptophyta</taxon>
        <taxon>Embryophyta</taxon>
        <taxon>Tracheophyta</taxon>
        <taxon>Spermatophyta</taxon>
        <taxon>Magnoliopsida</taxon>
        <taxon>eudicotyledons</taxon>
        <taxon>Gunneridae</taxon>
        <taxon>Pentapetalae</taxon>
        <taxon>asterids</taxon>
        <taxon>campanulids</taxon>
        <taxon>Apiales</taxon>
        <taxon>Apiaceae</taxon>
        <taxon>Apioideae</taxon>
        <taxon>apioid superclade</taxon>
        <taxon>Tordylieae</taxon>
        <taxon>Tordyliinae</taxon>
        <taxon>Heracleum</taxon>
    </lineage>
</organism>
<sequence length="126" mass="14791">MKRDDTRMTDIPSDIQKHILKLLATSSEASDFVRATSSCKEWKEFAEDAEILKTVQFDRMHRLDKSFWNKNRFLVKCLNAGNRGAFDIIVLKKKQDVLKVFMQKLKAGECWPDMLQLRNELRRTPS</sequence>
<evidence type="ECO:0000313" key="1">
    <source>
        <dbReference type="EMBL" id="KAK1375095.1"/>
    </source>
</evidence>
<keyword evidence="2" id="KW-1185">Reference proteome</keyword>
<proteinExistence type="predicted"/>
<reference evidence="1" key="1">
    <citation type="submission" date="2023-02" db="EMBL/GenBank/DDBJ databases">
        <title>Genome of toxic invasive species Heracleum sosnowskyi carries increased number of genes despite the absence of recent whole-genome duplications.</title>
        <authorList>
            <person name="Schelkunov M."/>
            <person name="Shtratnikova V."/>
            <person name="Makarenko M."/>
            <person name="Klepikova A."/>
            <person name="Omelchenko D."/>
            <person name="Novikova G."/>
            <person name="Obukhova E."/>
            <person name="Bogdanov V."/>
            <person name="Penin A."/>
            <person name="Logacheva M."/>
        </authorList>
    </citation>
    <scope>NUCLEOTIDE SEQUENCE</scope>
    <source>
        <strain evidence="1">Hsosn_3</strain>
        <tissue evidence="1">Leaf</tissue>
    </source>
</reference>
<gene>
    <name evidence="1" type="ORF">POM88_031288</name>
</gene>
<dbReference type="Proteomes" id="UP001237642">
    <property type="component" value="Unassembled WGS sequence"/>
</dbReference>
<accession>A0AAD8HXJ0</accession>
<protein>
    <recommendedName>
        <fullName evidence="3">F-box domain-containing protein</fullName>
    </recommendedName>
</protein>
<evidence type="ECO:0008006" key="3">
    <source>
        <dbReference type="Google" id="ProtNLM"/>
    </source>
</evidence>
<dbReference type="EMBL" id="JAUIZM010000007">
    <property type="protein sequence ID" value="KAK1375095.1"/>
    <property type="molecule type" value="Genomic_DNA"/>
</dbReference>
<reference evidence="1" key="2">
    <citation type="submission" date="2023-05" db="EMBL/GenBank/DDBJ databases">
        <authorList>
            <person name="Schelkunov M.I."/>
        </authorList>
    </citation>
    <scope>NUCLEOTIDE SEQUENCE</scope>
    <source>
        <strain evidence="1">Hsosn_3</strain>
        <tissue evidence="1">Leaf</tissue>
    </source>
</reference>
<evidence type="ECO:0000313" key="2">
    <source>
        <dbReference type="Proteomes" id="UP001237642"/>
    </source>
</evidence>
<comment type="caution">
    <text evidence="1">The sequence shown here is derived from an EMBL/GenBank/DDBJ whole genome shotgun (WGS) entry which is preliminary data.</text>
</comment>
<dbReference type="SUPFAM" id="SSF81383">
    <property type="entry name" value="F-box domain"/>
    <property type="match status" value="1"/>
</dbReference>
<dbReference type="AlphaFoldDB" id="A0AAD8HXJ0"/>
<dbReference type="InterPro" id="IPR036047">
    <property type="entry name" value="F-box-like_dom_sf"/>
</dbReference>